<keyword evidence="3" id="KW-1185">Reference proteome</keyword>
<name>A0A1R3VBF8_9HYPH</name>
<feature type="transmembrane region" description="Helical" evidence="1">
    <location>
        <begin position="13"/>
        <end position="34"/>
    </location>
</feature>
<keyword evidence="1" id="KW-0812">Transmembrane</keyword>
<organism evidence="2 3">
    <name type="scientific">Mesorhizobium prunaredense</name>
    <dbReference type="NCBI Taxonomy" id="1631249"/>
    <lineage>
        <taxon>Bacteria</taxon>
        <taxon>Pseudomonadati</taxon>
        <taxon>Pseudomonadota</taxon>
        <taxon>Alphaproteobacteria</taxon>
        <taxon>Hyphomicrobiales</taxon>
        <taxon>Phyllobacteriaceae</taxon>
        <taxon>Mesorhizobium</taxon>
    </lineage>
</organism>
<evidence type="ECO:0000313" key="3">
    <source>
        <dbReference type="Proteomes" id="UP000188388"/>
    </source>
</evidence>
<dbReference type="Proteomes" id="UP000188388">
    <property type="component" value="Unassembled WGS sequence"/>
</dbReference>
<evidence type="ECO:0000313" key="2">
    <source>
        <dbReference type="EMBL" id="SIT57209.1"/>
    </source>
</evidence>
<dbReference type="STRING" id="1631249.BQ8794_320031"/>
<keyword evidence="1" id="KW-1133">Transmembrane helix</keyword>
<sequence length="65" mass="7014">MGSHSLNQRITDFIAAAVFLDKSPVLLALVLFLGGNTPLFIKRHAASPLASTWRKTTVHPNASIT</sequence>
<reference evidence="3" key="1">
    <citation type="submission" date="2017-01" db="EMBL/GenBank/DDBJ databases">
        <authorList>
            <person name="Brunel B."/>
        </authorList>
    </citation>
    <scope>NUCLEOTIDE SEQUENCE [LARGE SCALE GENOMIC DNA]</scope>
</reference>
<evidence type="ECO:0000256" key="1">
    <source>
        <dbReference type="SAM" id="Phobius"/>
    </source>
</evidence>
<proteinExistence type="predicted"/>
<dbReference type="AlphaFoldDB" id="A0A1R3VBF8"/>
<dbReference type="EMBL" id="FTPD01000026">
    <property type="protein sequence ID" value="SIT57209.1"/>
    <property type="molecule type" value="Genomic_DNA"/>
</dbReference>
<protein>
    <submittedName>
        <fullName evidence="2">Uncharacterized protein</fullName>
    </submittedName>
</protein>
<accession>A0A1R3VBF8</accession>
<keyword evidence="1" id="KW-0472">Membrane</keyword>
<gene>
    <name evidence="2" type="ORF">BQ8794_320031</name>
</gene>